<dbReference type="AlphaFoldDB" id="A0A9D1PP68"/>
<dbReference type="GO" id="GO:0005886">
    <property type="term" value="C:plasma membrane"/>
    <property type="evidence" value="ECO:0007669"/>
    <property type="project" value="UniProtKB-SubCell"/>
</dbReference>
<dbReference type="PIRSF" id="PIRSF006483">
    <property type="entry name" value="Membrane_protein_YitT"/>
    <property type="match status" value="1"/>
</dbReference>
<dbReference type="Gene3D" id="3.30.70.120">
    <property type="match status" value="1"/>
</dbReference>
<organism evidence="8 9">
    <name type="scientific">Candidatus Monoglobus merdigallinarum</name>
    <dbReference type="NCBI Taxonomy" id="2838698"/>
    <lineage>
        <taxon>Bacteria</taxon>
        <taxon>Bacillati</taxon>
        <taxon>Bacillota</taxon>
        <taxon>Clostridia</taxon>
        <taxon>Monoglobales</taxon>
        <taxon>Monoglobaceae</taxon>
        <taxon>Monoglobus</taxon>
    </lineage>
</organism>
<dbReference type="Pfam" id="PF10035">
    <property type="entry name" value="DUF2179"/>
    <property type="match status" value="1"/>
</dbReference>
<evidence type="ECO:0000313" key="9">
    <source>
        <dbReference type="Proteomes" id="UP000824162"/>
    </source>
</evidence>
<dbReference type="InterPro" id="IPR051461">
    <property type="entry name" value="UPF0750_membrane"/>
</dbReference>
<proteinExistence type="predicted"/>
<name>A0A9D1PP68_9FIRM</name>
<evidence type="ECO:0000259" key="7">
    <source>
        <dbReference type="Pfam" id="PF10035"/>
    </source>
</evidence>
<dbReference type="EMBL" id="DXIJ01000028">
    <property type="protein sequence ID" value="HIV85449.1"/>
    <property type="molecule type" value="Genomic_DNA"/>
</dbReference>
<dbReference type="PANTHER" id="PTHR33545:SF9">
    <property type="entry name" value="UPF0750 MEMBRANE PROTEIN YITE"/>
    <property type="match status" value="1"/>
</dbReference>
<protein>
    <submittedName>
        <fullName evidence="8">YitT family protein</fullName>
    </submittedName>
</protein>
<reference evidence="8" key="1">
    <citation type="journal article" date="2021" name="PeerJ">
        <title>Extensive microbial diversity within the chicken gut microbiome revealed by metagenomics and culture.</title>
        <authorList>
            <person name="Gilroy R."/>
            <person name="Ravi A."/>
            <person name="Getino M."/>
            <person name="Pursley I."/>
            <person name="Horton D.L."/>
            <person name="Alikhan N.F."/>
            <person name="Baker D."/>
            <person name="Gharbi K."/>
            <person name="Hall N."/>
            <person name="Watson M."/>
            <person name="Adriaenssens E.M."/>
            <person name="Foster-Nyarko E."/>
            <person name="Jarju S."/>
            <person name="Secka A."/>
            <person name="Antonio M."/>
            <person name="Oren A."/>
            <person name="Chaudhuri R.R."/>
            <person name="La Ragione R."/>
            <person name="Hildebrand F."/>
            <person name="Pallen M.J."/>
        </authorList>
    </citation>
    <scope>NUCLEOTIDE SEQUENCE</scope>
    <source>
        <strain evidence="8">5790</strain>
    </source>
</reference>
<keyword evidence="3 6" id="KW-0812">Transmembrane</keyword>
<reference evidence="8" key="2">
    <citation type="submission" date="2021-04" db="EMBL/GenBank/DDBJ databases">
        <authorList>
            <person name="Gilroy R."/>
        </authorList>
    </citation>
    <scope>NUCLEOTIDE SEQUENCE</scope>
    <source>
        <strain evidence="8">5790</strain>
    </source>
</reference>
<evidence type="ECO:0000256" key="1">
    <source>
        <dbReference type="ARBA" id="ARBA00004651"/>
    </source>
</evidence>
<evidence type="ECO:0000313" key="8">
    <source>
        <dbReference type="EMBL" id="HIV85449.1"/>
    </source>
</evidence>
<dbReference type="InterPro" id="IPR015867">
    <property type="entry name" value="N-reg_PII/ATP_PRibTrfase_C"/>
</dbReference>
<feature type="transmembrane region" description="Helical" evidence="6">
    <location>
        <begin position="153"/>
        <end position="172"/>
    </location>
</feature>
<comment type="caution">
    <text evidence="8">The sequence shown here is derived from an EMBL/GenBank/DDBJ whole genome shotgun (WGS) entry which is preliminary data.</text>
</comment>
<dbReference type="PANTHER" id="PTHR33545">
    <property type="entry name" value="UPF0750 MEMBRANE PROTEIN YITT-RELATED"/>
    <property type="match status" value="1"/>
</dbReference>
<feature type="transmembrane region" description="Helical" evidence="6">
    <location>
        <begin position="115"/>
        <end position="141"/>
    </location>
</feature>
<keyword evidence="5 6" id="KW-0472">Membrane</keyword>
<gene>
    <name evidence="8" type="ORF">H9900_01410</name>
</gene>
<dbReference type="InterPro" id="IPR003740">
    <property type="entry name" value="YitT"/>
</dbReference>
<evidence type="ECO:0000256" key="6">
    <source>
        <dbReference type="SAM" id="Phobius"/>
    </source>
</evidence>
<dbReference type="Proteomes" id="UP000824162">
    <property type="component" value="Unassembled WGS sequence"/>
</dbReference>
<feature type="transmembrane region" description="Helical" evidence="6">
    <location>
        <begin position="178"/>
        <end position="199"/>
    </location>
</feature>
<dbReference type="CDD" id="cd16380">
    <property type="entry name" value="YitT_C"/>
    <property type="match status" value="1"/>
</dbReference>
<keyword evidence="4 6" id="KW-1133">Transmembrane helix</keyword>
<evidence type="ECO:0000256" key="2">
    <source>
        <dbReference type="ARBA" id="ARBA00022475"/>
    </source>
</evidence>
<dbReference type="InterPro" id="IPR019264">
    <property type="entry name" value="DUF2179"/>
</dbReference>
<evidence type="ECO:0000256" key="3">
    <source>
        <dbReference type="ARBA" id="ARBA00022692"/>
    </source>
</evidence>
<feature type="transmembrane region" description="Helical" evidence="6">
    <location>
        <begin position="42"/>
        <end position="66"/>
    </location>
</feature>
<dbReference type="Pfam" id="PF02588">
    <property type="entry name" value="YitT_membrane"/>
    <property type="match status" value="1"/>
</dbReference>
<evidence type="ECO:0000256" key="5">
    <source>
        <dbReference type="ARBA" id="ARBA00023136"/>
    </source>
</evidence>
<keyword evidence="2" id="KW-1003">Cell membrane</keyword>
<accession>A0A9D1PP68</accession>
<sequence length="283" mass="30526">MRSIKNYIYIVLGGSLMGFSLAFFLVPSQISAGGVSGAATVLYYLFGLPVGVMVFVLNIPIFILALVTFDKKFLMTSLLGTLSLSVSTQIFELLAPELFLEITDDMLLCAVFGGALYGTGLGFAITAGGTTGGTDILSLVLKKKFPNMSVGQLIIAIDGLIIIVSAVCFRRIDTLLYSVVMLYVSSYVLDAALAGVDFAKTVYIISEKLPQIAEAAAEKLKRGSTVLIGYSNYSGKDRNVLMCVMRKYQVPKLRKLVEEIDADAFVIVMDAKEVIGQGFKTVK</sequence>
<evidence type="ECO:0000256" key="4">
    <source>
        <dbReference type="ARBA" id="ARBA00022989"/>
    </source>
</evidence>
<feature type="transmembrane region" description="Helical" evidence="6">
    <location>
        <begin position="7"/>
        <end position="30"/>
    </location>
</feature>
<feature type="domain" description="DUF2179" evidence="7">
    <location>
        <begin position="222"/>
        <end position="276"/>
    </location>
</feature>
<comment type="subcellular location">
    <subcellularLocation>
        <location evidence="1">Cell membrane</location>
        <topology evidence="1">Multi-pass membrane protein</topology>
    </subcellularLocation>
</comment>